<accession>A0A8E6B6Z7</accession>
<feature type="domain" description="GS beta-grasp" evidence="3">
    <location>
        <begin position="89"/>
        <end position="182"/>
    </location>
</feature>
<dbReference type="PROSITE" id="PS00181">
    <property type="entry name" value="GLNA_ATP"/>
    <property type="match status" value="1"/>
</dbReference>
<dbReference type="KEGG" id="tsph:KIH39_02885"/>
<organism evidence="5 6">
    <name type="scientific">Telmatocola sphagniphila</name>
    <dbReference type="NCBI Taxonomy" id="1123043"/>
    <lineage>
        <taxon>Bacteria</taxon>
        <taxon>Pseudomonadati</taxon>
        <taxon>Planctomycetota</taxon>
        <taxon>Planctomycetia</taxon>
        <taxon>Gemmatales</taxon>
        <taxon>Gemmataceae</taxon>
    </lineage>
</organism>
<dbReference type="GO" id="GO:0004356">
    <property type="term" value="F:glutamine synthetase activity"/>
    <property type="evidence" value="ECO:0007669"/>
    <property type="project" value="InterPro"/>
</dbReference>
<dbReference type="RefSeq" id="WP_213497771.1">
    <property type="nucleotide sequence ID" value="NZ_CP074694.1"/>
</dbReference>
<dbReference type="PROSITE" id="PS51987">
    <property type="entry name" value="GS_CATALYTIC"/>
    <property type="match status" value="1"/>
</dbReference>
<evidence type="ECO:0000313" key="6">
    <source>
        <dbReference type="Proteomes" id="UP000676194"/>
    </source>
</evidence>
<evidence type="ECO:0000259" key="4">
    <source>
        <dbReference type="PROSITE" id="PS51987"/>
    </source>
</evidence>
<dbReference type="Pfam" id="PF18318">
    <property type="entry name" value="Gln-synt_C-ter"/>
    <property type="match status" value="1"/>
</dbReference>
<dbReference type="PANTHER" id="PTHR42974">
    <property type="entry name" value="GLUTAMINE SYNTHETASE"/>
    <property type="match status" value="1"/>
</dbReference>
<evidence type="ECO:0000256" key="1">
    <source>
        <dbReference type="PROSITE-ProRule" id="PRU01330"/>
    </source>
</evidence>
<name>A0A8E6B6Z7_9BACT</name>
<dbReference type="SMART" id="SM01230">
    <property type="entry name" value="Gln-synt_C"/>
    <property type="match status" value="1"/>
</dbReference>
<dbReference type="PANTHER" id="PTHR42974:SF1">
    <property type="entry name" value="TYPE-3 GLUTAMINE SYNTHETASE"/>
    <property type="match status" value="1"/>
</dbReference>
<protein>
    <submittedName>
        <fullName evidence="5">Glutamine synthetase III</fullName>
    </submittedName>
</protein>
<keyword evidence="6" id="KW-1185">Reference proteome</keyword>
<gene>
    <name evidence="5" type="ORF">KIH39_02885</name>
</gene>
<dbReference type="AlphaFoldDB" id="A0A8E6B6Z7"/>
<dbReference type="InterPro" id="IPR027303">
    <property type="entry name" value="Gln_synth_gly_rich_site"/>
</dbReference>
<dbReference type="SUPFAM" id="SSF55931">
    <property type="entry name" value="Glutamine synthetase/guanido kinase"/>
    <property type="match status" value="1"/>
</dbReference>
<dbReference type="GO" id="GO:0006542">
    <property type="term" value="P:glutamine biosynthetic process"/>
    <property type="evidence" value="ECO:0007669"/>
    <property type="project" value="InterPro"/>
</dbReference>
<dbReference type="EMBL" id="CP074694">
    <property type="protein sequence ID" value="QVL32881.1"/>
    <property type="molecule type" value="Genomic_DNA"/>
</dbReference>
<evidence type="ECO:0000259" key="3">
    <source>
        <dbReference type="PROSITE" id="PS51986"/>
    </source>
</evidence>
<evidence type="ECO:0000313" key="5">
    <source>
        <dbReference type="EMBL" id="QVL32881.1"/>
    </source>
</evidence>
<dbReference type="PROSITE" id="PS51986">
    <property type="entry name" value="GS_BETA_GRASP"/>
    <property type="match status" value="1"/>
</dbReference>
<dbReference type="InterPro" id="IPR052725">
    <property type="entry name" value="GS_Type-3"/>
</dbReference>
<feature type="domain" description="GS catalytic" evidence="4">
    <location>
        <begin position="187"/>
        <end position="620"/>
    </location>
</feature>
<comment type="similarity">
    <text evidence="1 2">Belongs to the glutamine synthetase family.</text>
</comment>
<dbReference type="Proteomes" id="UP000676194">
    <property type="component" value="Chromosome"/>
</dbReference>
<dbReference type="InterPro" id="IPR022147">
    <property type="entry name" value="GSIII_N"/>
</dbReference>
<dbReference type="InterPro" id="IPR008146">
    <property type="entry name" value="Gln_synth_cat_dom"/>
</dbReference>
<reference evidence="5" key="1">
    <citation type="submission" date="2021-05" db="EMBL/GenBank/DDBJ databases">
        <title>Complete genome sequence of the cellulolytic planctomycete Telmatocola sphagniphila SP2T and characterization of the first cellulase from planctomycetes.</title>
        <authorList>
            <person name="Rakitin A.L."/>
            <person name="Beletsky A.V."/>
            <person name="Naumoff D.G."/>
            <person name="Kulichevskaya I.S."/>
            <person name="Mardanov A.V."/>
            <person name="Ravin N.V."/>
            <person name="Dedysh S.N."/>
        </authorList>
    </citation>
    <scope>NUCLEOTIDE SEQUENCE</scope>
    <source>
        <strain evidence="5">SP2T</strain>
    </source>
</reference>
<dbReference type="Gene3D" id="3.30.590.10">
    <property type="entry name" value="Glutamine synthetase/guanido kinase, catalytic domain"/>
    <property type="match status" value="1"/>
</dbReference>
<dbReference type="InterPro" id="IPR040577">
    <property type="entry name" value="Gln-synt_C"/>
</dbReference>
<dbReference type="Gene3D" id="1.20.120.1560">
    <property type="match status" value="1"/>
</dbReference>
<dbReference type="InterPro" id="IPR008147">
    <property type="entry name" value="Gln_synt_N"/>
</dbReference>
<dbReference type="Pfam" id="PF12437">
    <property type="entry name" value="GSIII_N"/>
    <property type="match status" value="1"/>
</dbReference>
<sequence length="727" mass="79586">MAKLNGRQNIIHNIATSRHKLDNVNFKESHFKEIFGSNVFNESVQRERLSKPVFKALQRTIKLGTTLDAAIADAVASAMKDWALEKGATHFTHLFQPMTGLTAEKHDSFLSPSGDGNAIAEFSGKELCQGEPDASSFPSGGLRATFEARGYTAWDPTSPAYIQENPNGSTLVIPTAFISWTGEALDKKTPLLRSMEALSTQAKRILKLFGKDCSKVFTTVGPEQEYFLIDSQFFFARPDLLNAGRTLFGANPPKGQELEDQYFGAIPERVLACMADAETQLFKLGVPVKTRHNEVAPSQYEIAPIFEDSNLATDHNQLVMEVIRRTAPKYGLAALFHEKPFAGINGSGKHNNWSMSSDDGENLLNPGSTPHENAQFLVFCVAVIRAVAKYPELLRVTVSGANNDHRLGANEAPPAIISIFLGDQLQDIMDQLEKGAAKSTKQGGFMEIGVSVLPKLPKDAGDRNRTSPFAFTGNKFEFRAVGSSQSIAGPNTVLNTIVSESLDFIATELEKVTAGGKNLNLAVQELLPKILKDSKKVLFNGDGYSEEWHKEAEKRGLPNLKNTVDALAKIVSKESLELFAKYKVYNEAELRSRFTILCENYVKVVTVEAKLTSFMAKTMIIPACLRYQTEVAGAVATSKAAGVEATTSMELLKTLNSQIITLSTAVAKLDAVLAHHASGEPYDHSKYSRDAAVPAMNEVRAAADKLEAIVADDLWPIPTYREMLFIK</sequence>
<dbReference type="InterPro" id="IPR014746">
    <property type="entry name" value="Gln_synth/guanido_kin_cat_dom"/>
</dbReference>
<dbReference type="Pfam" id="PF00120">
    <property type="entry name" value="Gln-synt_C"/>
    <property type="match status" value="1"/>
</dbReference>
<evidence type="ECO:0000256" key="2">
    <source>
        <dbReference type="RuleBase" id="RU000384"/>
    </source>
</evidence>
<proteinExistence type="inferred from homology"/>